<dbReference type="Pfam" id="PF00515">
    <property type="entry name" value="TPR_1"/>
    <property type="match status" value="2"/>
</dbReference>
<dbReference type="GO" id="GO:0031145">
    <property type="term" value="P:anaphase-promoting complex-dependent catabolic process"/>
    <property type="evidence" value="ECO:0007669"/>
    <property type="project" value="TreeGrafter"/>
</dbReference>
<dbReference type="OrthoDB" id="329563at2759"/>
<dbReference type="GeneID" id="110983453"/>
<evidence type="ECO:0000313" key="9">
    <source>
        <dbReference type="Proteomes" id="UP000694845"/>
    </source>
</evidence>
<comment type="subcellular location">
    <subcellularLocation>
        <location evidence="1">Nucleus</location>
    </subcellularLocation>
</comment>
<dbReference type="GO" id="GO:0007091">
    <property type="term" value="P:metaphase/anaphase transition of mitotic cell cycle"/>
    <property type="evidence" value="ECO:0007669"/>
    <property type="project" value="TreeGrafter"/>
</dbReference>
<organism evidence="9 10">
    <name type="scientific">Acanthaster planci</name>
    <name type="common">Crown-of-thorns starfish</name>
    <dbReference type="NCBI Taxonomy" id="133434"/>
    <lineage>
        <taxon>Eukaryota</taxon>
        <taxon>Metazoa</taxon>
        <taxon>Echinodermata</taxon>
        <taxon>Eleutherozoa</taxon>
        <taxon>Asterozoa</taxon>
        <taxon>Asteroidea</taxon>
        <taxon>Valvatacea</taxon>
        <taxon>Valvatida</taxon>
        <taxon>Acanthasteridae</taxon>
        <taxon>Acanthaster</taxon>
    </lineage>
</organism>
<dbReference type="InterPro" id="IPR019734">
    <property type="entry name" value="TPR_rpt"/>
</dbReference>
<feature type="repeat" description="TPR" evidence="7">
    <location>
        <begin position="591"/>
        <end position="624"/>
    </location>
</feature>
<dbReference type="PROSITE" id="PS50005">
    <property type="entry name" value="TPR"/>
    <property type="match status" value="6"/>
</dbReference>
<reference evidence="10" key="1">
    <citation type="submission" date="2025-08" db="UniProtKB">
        <authorList>
            <consortium name="RefSeq"/>
        </authorList>
    </citation>
    <scope>IDENTIFICATION</scope>
</reference>
<feature type="region of interest" description="Disordered" evidence="8">
    <location>
        <begin position="340"/>
        <end position="453"/>
    </location>
</feature>
<dbReference type="FunFam" id="1.25.40.10:FF:000051">
    <property type="entry name" value="Cell division cycle protein 27 isoform X3"/>
    <property type="match status" value="1"/>
</dbReference>
<dbReference type="FunFam" id="1.25.40.10:FF:000018">
    <property type="entry name" value="Cell division cycle protein 27 homolog B"/>
    <property type="match status" value="1"/>
</dbReference>
<name>A0A8B7Z0V6_ACAPL</name>
<accession>A0A8B7Z0V6</accession>
<keyword evidence="2" id="KW-0677">Repeat</keyword>
<evidence type="ECO:0000256" key="8">
    <source>
        <dbReference type="SAM" id="MobiDB-lite"/>
    </source>
</evidence>
<feature type="region of interest" description="Disordered" evidence="8">
    <location>
        <begin position="808"/>
        <end position="862"/>
    </location>
</feature>
<evidence type="ECO:0000256" key="5">
    <source>
        <dbReference type="ARBA" id="ARBA00038210"/>
    </source>
</evidence>
<evidence type="ECO:0000313" key="10">
    <source>
        <dbReference type="RefSeq" id="XP_022098410.1"/>
    </source>
</evidence>
<sequence length="862" mass="95606">MVIQEPVQAAIWQCLNHYAYSDAIFLAERLYAEVGSDEALFLLATCYYRAGKSNRAYSLLQMKGCPTPQCRYLMARCCLDLDKLAEGEAALVGNAVLKPHSCEEIKTEFADSASFALALLARICSKTERKARSSESLRQSLKLNPFLWSSFADLCNLGEKPDPSKVFQMAPDPDVATTQQDLYPIIDTENMSVNHQQTPTLDSPLTVETPQVSSVQKATGNRKDNSNITLQLSGIKPLSNFFTPDQQQGDLYHTPAEAGLALLLPPAAPATAISSSRLQRTRPRVGRNLLGGPVSASPLTPSFGVLPVDTPSPAETMTTTYITPSPTVLDSQAVDIRAPQKRGISRRSQVTKPAVFSQSGNSSNTNTKDPSQMLLNQTPSPQPSAAQVLFPSSQGVRRSSRLFSNNSVKENATKKTTTRSKIGPSRCPKGKTKGKSSRTSTVTQPPDSEDLIKPDNYRTLESRAAYAAVSQQQQLMSFQKASTEGLLALLREIGKAYLALSQYDCRKAIAYFSSLPPQHYNTGWVLSQVGRAWYELAEYQKAERLFSEVRRLEPYHLEGTEYYSTALWHLHKEVALSMLAQELSNFEQESPEAWCATGNCFSLQKEHDLAIKFFQRAVQVDPQFAYAYTLLGHEYVATEELDKAMSCYRTAIRINTKHYNAWYGVGMIYYKQEKFALAEMHYRKALAINPQSSVLLCHIGVVQHAQHKSQQALQTLNRAITMDPNNPLCKFHRASIYFATERYQEALQELEELKQIIPKESLVYFIMGKVYKKCGQTHLALANFSWAVDLDPKGANNQIKEALDKRYLPDDDDPAAEALADPGPSNADTGDSDTVGEGDVAQEGTVEAEDMQLQANESDESL</sequence>
<evidence type="ECO:0000256" key="6">
    <source>
        <dbReference type="ARBA" id="ARBA00039307"/>
    </source>
</evidence>
<feature type="repeat" description="TPR" evidence="7">
    <location>
        <begin position="659"/>
        <end position="692"/>
    </location>
</feature>
<proteinExistence type="inferred from homology"/>
<dbReference type="Pfam" id="PF14559">
    <property type="entry name" value="TPR_19"/>
    <property type="match status" value="1"/>
</dbReference>
<dbReference type="Proteomes" id="UP000694845">
    <property type="component" value="Unplaced"/>
</dbReference>
<dbReference type="Pfam" id="PF13181">
    <property type="entry name" value="TPR_8"/>
    <property type="match status" value="1"/>
</dbReference>
<evidence type="ECO:0000256" key="2">
    <source>
        <dbReference type="ARBA" id="ARBA00022737"/>
    </source>
</evidence>
<dbReference type="AlphaFoldDB" id="A0A8B7Z0V6"/>
<dbReference type="SMART" id="SM00028">
    <property type="entry name" value="TPR"/>
    <property type="match status" value="8"/>
</dbReference>
<dbReference type="GO" id="GO:0016567">
    <property type="term" value="P:protein ubiquitination"/>
    <property type="evidence" value="ECO:0007669"/>
    <property type="project" value="TreeGrafter"/>
</dbReference>
<dbReference type="GO" id="GO:0005737">
    <property type="term" value="C:cytoplasm"/>
    <property type="evidence" value="ECO:0007669"/>
    <property type="project" value="TreeGrafter"/>
</dbReference>
<keyword evidence="10" id="KW-0131">Cell cycle</keyword>
<comment type="similarity">
    <text evidence="5">Belongs to the APC3/CDC27 family.</text>
</comment>
<dbReference type="RefSeq" id="XP_022098410.1">
    <property type="nucleotide sequence ID" value="XM_022242718.1"/>
</dbReference>
<feature type="repeat" description="TPR" evidence="7">
    <location>
        <begin position="523"/>
        <end position="556"/>
    </location>
</feature>
<feature type="repeat" description="TPR" evidence="7">
    <location>
        <begin position="625"/>
        <end position="658"/>
    </location>
</feature>
<evidence type="ECO:0000256" key="3">
    <source>
        <dbReference type="ARBA" id="ARBA00022803"/>
    </source>
</evidence>
<keyword evidence="4" id="KW-0539">Nucleus</keyword>
<keyword evidence="3 7" id="KW-0802">TPR repeat</keyword>
<gene>
    <name evidence="10" type="primary">LOC110983453</name>
</gene>
<feature type="repeat" description="TPR" evidence="7">
    <location>
        <begin position="761"/>
        <end position="794"/>
    </location>
</feature>
<evidence type="ECO:0000256" key="1">
    <source>
        <dbReference type="ARBA" id="ARBA00004123"/>
    </source>
</evidence>
<dbReference type="InterPro" id="IPR011990">
    <property type="entry name" value="TPR-like_helical_dom_sf"/>
</dbReference>
<feature type="compositionally biased region" description="Polar residues" evidence="8">
    <location>
        <begin position="346"/>
        <end position="410"/>
    </location>
</feature>
<evidence type="ECO:0000256" key="4">
    <source>
        <dbReference type="ARBA" id="ARBA00023242"/>
    </source>
</evidence>
<dbReference type="KEGG" id="aplc:110983453"/>
<dbReference type="GO" id="GO:0005680">
    <property type="term" value="C:anaphase-promoting complex"/>
    <property type="evidence" value="ECO:0007669"/>
    <property type="project" value="TreeGrafter"/>
</dbReference>
<protein>
    <recommendedName>
        <fullName evidence="6">Cell division cycle protein 27 homolog</fullName>
    </recommendedName>
</protein>
<dbReference type="CTD" id="996"/>
<keyword evidence="9" id="KW-1185">Reference proteome</keyword>
<dbReference type="Pfam" id="PF12895">
    <property type="entry name" value="ANAPC3"/>
    <property type="match status" value="1"/>
</dbReference>
<dbReference type="SUPFAM" id="SSF48452">
    <property type="entry name" value="TPR-like"/>
    <property type="match status" value="2"/>
</dbReference>
<feature type="repeat" description="TPR" evidence="7">
    <location>
        <begin position="693"/>
        <end position="726"/>
    </location>
</feature>
<dbReference type="PROSITE" id="PS50293">
    <property type="entry name" value="TPR_REGION"/>
    <property type="match status" value="1"/>
</dbReference>
<dbReference type="PANTHER" id="PTHR12558">
    <property type="entry name" value="CELL DIVISION CYCLE 16,23,27"/>
    <property type="match status" value="1"/>
</dbReference>
<keyword evidence="10" id="KW-0132">Cell division</keyword>
<dbReference type="Gene3D" id="1.25.40.10">
    <property type="entry name" value="Tetratricopeptide repeat domain"/>
    <property type="match status" value="4"/>
</dbReference>
<dbReference type="PANTHER" id="PTHR12558:SF13">
    <property type="entry name" value="CELL DIVISION CYCLE PROTEIN 27 HOMOLOG"/>
    <property type="match status" value="1"/>
</dbReference>
<dbReference type="GO" id="GO:0051301">
    <property type="term" value="P:cell division"/>
    <property type="evidence" value="ECO:0007669"/>
    <property type="project" value="UniProtKB-KW"/>
</dbReference>
<evidence type="ECO:0000256" key="7">
    <source>
        <dbReference type="PROSITE-ProRule" id="PRU00339"/>
    </source>
</evidence>